<evidence type="ECO:0000313" key="3">
    <source>
        <dbReference type="Proteomes" id="UP000254191"/>
    </source>
</evidence>
<organism evidence="2 3">
    <name type="scientific">Proteus mirabilis</name>
    <dbReference type="NCBI Taxonomy" id="584"/>
    <lineage>
        <taxon>Bacteria</taxon>
        <taxon>Pseudomonadati</taxon>
        <taxon>Pseudomonadota</taxon>
        <taxon>Gammaproteobacteria</taxon>
        <taxon>Enterobacterales</taxon>
        <taxon>Morganellaceae</taxon>
        <taxon>Proteus</taxon>
    </lineage>
</organism>
<dbReference type="GO" id="GO:0006396">
    <property type="term" value="P:RNA processing"/>
    <property type="evidence" value="ECO:0007669"/>
    <property type="project" value="UniProtKB-ARBA"/>
</dbReference>
<dbReference type="GO" id="GO:0003723">
    <property type="term" value="F:RNA binding"/>
    <property type="evidence" value="ECO:0007669"/>
    <property type="project" value="InterPro"/>
</dbReference>
<dbReference type="SUPFAM" id="SSF55120">
    <property type="entry name" value="Pseudouridine synthase"/>
    <property type="match status" value="1"/>
</dbReference>
<accession>A0A379FG76</accession>
<reference evidence="2 3" key="1">
    <citation type="submission" date="2018-06" db="EMBL/GenBank/DDBJ databases">
        <authorList>
            <consortium name="Pathogen Informatics"/>
            <person name="Doyle S."/>
        </authorList>
    </citation>
    <scope>NUCLEOTIDE SEQUENCE [LARGE SCALE GENOMIC DNA]</scope>
    <source>
        <strain evidence="2 3">NCTC11938</strain>
    </source>
</reference>
<evidence type="ECO:0000313" key="2">
    <source>
        <dbReference type="EMBL" id="SUC18715.1"/>
    </source>
</evidence>
<dbReference type="EMBL" id="UGTS01000004">
    <property type="protein sequence ID" value="SUC18715.1"/>
    <property type="molecule type" value="Genomic_DNA"/>
</dbReference>
<dbReference type="AlphaFoldDB" id="A0A379FG76"/>
<dbReference type="Proteomes" id="UP000254191">
    <property type="component" value="Unassembled WGS sequence"/>
</dbReference>
<dbReference type="InterPro" id="IPR020094">
    <property type="entry name" value="TruA/RsuA/RluB/E/F_N"/>
</dbReference>
<dbReference type="InterPro" id="IPR042092">
    <property type="entry name" value="PsdUridine_s_RsuA/RluB/E/F_cat"/>
</dbReference>
<dbReference type="GO" id="GO:0001522">
    <property type="term" value="P:pseudouridine synthesis"/>
    <property type="evidence" value="ECO:0007669"/>
    <property type="project" value="InterPro"/>
</dbReference>
<name>A0A379FG76_PROMI</name>
<dbReference type="Gene3D" id="3.30.70.580">
    <property type="entry name" value="Pseudouridine synthase I, catalytic domain, N-terminal subdomain"/>
    <property type="match status" value="1"/>
</dbReference>
<keyword evidence="1 2" id="KW-0413">Isomerase</keyword>
<dbReference type="Gene3D" id="3.30.70.1560">
    <property type="entry name" value="Alpha-L RNA-binding motif"/>
    <property type="match status" value="1"/>
</dbReference>
<dbReference type="GO" id="GO:0160136">
    <property type="term" value="F:16S rRNA pseudouridine(516) synthase activity"/>
    <property type="evidence" value="ECO:0007669"/>
    <property type="project" value="UniProtKB-EC"/>
</dbReference>
<dbReference type="InterPro" id="IPR020103">
    <property type="entry name" value="PsdUridine_synth_cat_dom_sf"/>
</dbReference>
<gene>
    <name evidence="2" type="primary">rsuA_1</name>
    <name evidence="2" type="ORF">NCTC11938_00878</name>
</gene>
<evidence type="ECO:0000256" key="1">
    <source>
        <dbReference type="ARBA" id="ARBA00023235"/>
    </source>
</evidence>
<proteinExistence type="predicted"/>
<sequence>MKGSTIKLNVCFAAVGNHVVALHRERIGDITLDDALAPGEYRPLTEEEINSIHLPK</sequence>
<protein>
    <submittedName>
        <fullName evidence="2">16S rRNA pseudouridylate synthase A</fullName>
        <ecNumber evidence="2">5.4.99.19</ecNumber>
    </submittedName>
</protein>
<dbReference type="EC" id="5.4.99.19" evidence="2"/>